<dbReference type="EMBL" id="CAUJNA010000025">
    <property type="protein sequence ID" value="CAJ1370542.1"/>
    <property type="molecule type" value="Genomic_DNA"/>
</dbReference>
<comment type="caution">
    <text evidence="2">The sequence shown here is derived from an EMBL/GenBank/DDBJ whole genome shotgun (WGS) entry which is preliminary data.</text>
</comment>
<evidence type="ECO:0000313" key="3">
    <source>
        <dbReference type="Proteomes" id="UP001178507"/>
    </source>
</evidence>
<feature type="region of interest" description="Disordered" evidence="1">
    <location>
        <begin position="218"/>
        <end position="238"/>
    </location>
</feature>
<sequence>MGQICCGGRGKESEPESRSPAPEKFRELRQQTGSEASVSVKRAYSEASGDSDFASMASTGMGLAGNVFSQMAKARSSPASSPRGRVSAVAKDASLNETGYKLVAGIRDKDAMTLFIERLIYSKGGSVSGEGAYAELAGIATWHSSDRPLASFQLLEEELERAAWASIPQEKGFYEWSGDAPRPETTSEWYLDGAAQESRHGGKQPETTSEWFMDNVMKRSSEGQPRAREEYQIGTFTT</sequence>
<evidence type="ECO:0000256" key="1">
    <source>
        <dbReference type="SAM" id="MobiDB-lite"/>
    </source>
</evidence>
<evidence type="ECO:0000313" key="2">
    <source>
        <dbReference type="EMBL" id="CAJ1370542.1"/>
    </source>
</evidence>
<feature type="compositionally biased region" description="Basic and acidic residues" evidence="1">
    <location>
        <begin position="9"/>
        <end position="29"/>
    </location>
</feature>
<accession>A0AA36HK19</accession>
<protein>
    <submittedName>
        <fullName evidence="2">Uncharacterized protein</fullName>
    </submittedName>
</protein>
<proteinExistence type="predicted"/>
<dbReference type="AlphaFoldDB" id="A0AA36HK19"/>
<reference evidence="2" key="1">
    <citation type="submission" date="2023-08" db="EMBL/GenBank/DDBJ databases">
        <authorList>
            <person name="Chen Y."/>
            <person name="Shah S."/>
            <person name="Dougan E. K."/>
            <person name="Thang M."/>
            <person name="Chan C."/>
        </authorList>
    </citation>
    <scope>NUCLEOTIDE SEQUENCE</scope>
</reference>
<feature type="region of interest" description="Disordered" evidence="1">
    <location>
        <begin position="1"/>
        <end position="52"/>
    </location>
</feature>
<feature type="compositionally biased region" description="Basic and acidic residues" evidence="1">
    <location>
        <begin position="218"/>
        <end position="231"/>
    </location>
</feature>
<name>A0AA36HK19_9DINO</name>
<gene>
    <name evidence="2" type="ORF">EVOR1521_LOCUS1096</name>
</gene>
<dbReference type="Proteomes" id="UP001178507">
    <property type="component" value="Unassembled WGS sequence"/>
</dbReference>
<organism evidence="2 3">
    <name type="scientific">Effrenium voratum</name>
    <dbReference type="NCBI Taxonomy" id="2562239"/>
    <lineage>
        <taxon>Eukaryota</taxon>
        <taxon>Sar</taxon>
        <taxon>Alveolata</taxon>
        <taxon>Dinophyceae</taxon>
        <taxon>Suessiales</taxon>
        <taxon>Symbiodiniaceae</taxon>
        <taxon>Effrenium</taxon>
    </lineage>
</organism>
<keyword evidence="3" id="KW-1185">Reference proteome</keyword>